<dbReference type="Gene3D" id="3.30.70.980">
    <property type="match status" value="1"/>
</dbReference>
<sequence length="268" mass="30463">MSMAHYVHKLLPGMLTKLSWSSRVSCLVTSSVPTRYISCSHLYQGHDDLLVTKTPDSRYVCQQARCSLYQPVRYAGHSHWHNIRHIKGAMDKIRAKHNIRITQKIRTALKDGGSGDPKMNRDLDRAFREGKTYNVPMGSLVEAGAAAHMFDRKGVIYVKQNDTKPLDQDKAEEIAIEVGAEEVNTGLDEDQEEKLQYYCDPKELHNVKKALEERELNITDARLELIPHTMIKLSEIEMKVASSLLDAVLDLDEVIRVYDNIEDPEDSS</sequence>
<evidence type="ECO:0000259" key="3">
    <source>
        <dbReference type="Pfam" id="PF20772"/>
    </source>
</evidence>
<dbReference type="Proteomes" id="UP001208570">
    <property type="component" value="Unassembled WGS sequence"/>
</dbReference>
<dbReference type="InterPro" id="IPR029072">
    <property type="entry name" value="YebC-like"/>
</dbReference>
<dbReference type="InterPro" id="IPR049083">
    <property type="entry name" value="TACO1_YebC_N"/>
</dbReference>
<comment type="similarity">
    <text evidence="1">Belongs to the TACO1 family.</text>
</comment>
<feature type="domain" description="TACO1/YebC-like N-terminal" evidence="3">
    <location>
        <begin position="78"/>
        <end position="137"/>
    </location>
</feature>
<keyword evidence="5" id="KW-1185">Reference proteome</keyword>
<organism evidence="4 5">
    <name type="scientific">Paralvinella palmiformis</name>
    <dbReference type="NCBI Taxonomy" id="53620"/>
    <lineage>
        <taxon>Eukaryota</taxon>
        <taxon>Metazoa</taxon>
        <taxon>Spiralia</taxon>
        <taxon>Lophotrochozoa</taxon>
        <taxon>Annelida</taxon>
        <taxon>Polychaeta</taxon>
        <taxon>Sedentaria</taxon>
        <taxon>Canalipalpata</taxon>
        <taxon>Terebellida</taxon>
        <taxon>Terebelliformia</taxon>
        <taxon>Alvinellidae</taxon>
        <taxon>Paralvinella</taxon>
    </lineage>
</organism>
<gene>
    <name evidence="4" type="ORF">LSH36_423g02106</name>
</gene>
<feature type="domain" description="TACO1/YebC-like second and third" evidence="2">
    <location>
        <begin position="138"/>
        <end position="261"/>
    </location>
</feature>
<accession>A0AAD9JC32</accession>
<dbReference type="InterPro" id="IPR048300">
    <property type="entry name" value="TACO1_YebC-like_2nd/3rd_dom"/>
</dbReference>
<dbReference type="SUPFAM" id="SSF75625">
    <property type="entry name" value="YebC-like"/>
    <property type="match status" value="1"/>
</dbReference>
<name>A0AAD9JC32_9ANNE</name>
<dbReference type="FunFam" id="3.30.70.980:FF:000008">
    <property type="entry name" value="Translational activator of cytochrome c oxidase 1"/>
    <property type="match status" value="1"/>
</dbReference>
<comment type="caution">
    <text evidence="4">The sequence shown here is derived from an EMBL/GenBank/DDBJ whole genome shotgun (WGS) entry which is preliminary data.</text>
</comment>
<evidence type="ECO:0000256" key="1">
    <source>
        <dbReference type="ARBA" id="ARBA00008724"/>
    </source>
</evidence>
<dbReference type="PANTHER" id="PTHR12532">
    <property type="entry name" value="TRANSLATIONAL ACTIVATOR OF CYTOCHROME C OXIDASE 1"/>
    <property type="match status" value="1"/>
</dbReference>
<evidence type="ECO:0000259" key="2">
    <source>
        <dbReference type="Pfam" id="PF01709"/>
    </source>
</evidence>
<evidence type="ECO:0000313" key="4">
    <source>
        <dbReference type="EMBL" id="KAK2150104.1"/>
    </source>
</evidence>
<dbReference type="EMBL" id="JAODUP010000423">
    <property type="protein sequence ID" value="KAK2150104.1"/>
    <property type="molecule type" value="Genomic_DNA"/>
</dbReference>
<dbReference type="InterPro" id="IPR026564">
    <property type="entry name" value="Transcrip_reg_TACO1-like_dom3"/>
</dbReference>
<dbReference type="GO" id="GO:0005739">
    <property type="term" value="C:mitochondrion"/>
    <property type="evidence" value="ECO:0007669"/>
    <property type="project" value="TreeGrafter"/>
</dbReference>
<dbReference type="AlphaFoldDB" id="A0AAD9JC32"/>
<dbReference type="Pfam" id="PF20772">
    <property type="entry name" value="TACO1_YebC_N"/>
    <property type="match status" value="1"/>
</dbReference>
<dbReference type="Pfam" id="PF01709">
    <property type="entry name" value="Transcrip_reg"/>
    <property type="match status" value="1"/>
</dbReference>
<dbReference type="PANTHER" id="PTHR12532:SF0">
    <property type="entry name" value="TRANSLATIONAL ACTIVATOR OF CYTOCHROME C OXIDASE 1"/>
    <property type="match status" value="1"/>
</dbReference>
<evidence type="ECO:0008006" key="6">
    <source>
        <dbReference type="Google" id="ProtNLM"/>
    </source>
</evidence>
<reference evidence="4" key="1">
    <citation type="journal article" date="2023" name="Mol. Biol. Evol.">
        <title>Third-Generation Sequencing Reveals the Adaptive Role of the Epigenome in Three Deep-Sea Polychaetes.</title>
        <authorList>
            <person name="Perez M."/>
            <person name="Aroh O."/>
            <person name="Sun Y."/>
            <person name="Lan Y."/>
            <person name="Juniper S.K."/>
            <person name="Young C.R."/>
            <person name="Angers B."/>
            <person name="Qian P.Y."/>
        </authorList>
    </citation>
    <scope>NUCLEOTIDE SEQUENCE</scope>
    <source>
        <strain evidence="4">P08H-3</strain>
    </source>
</reference>
<proteinExistence type="inferred from homology"/>
<protein>
    <recommendedName>
        <fullName evidence="6">Transcriptional regulatory protein</fullName>
    </recommendedName>
</protein>
<evidence type="ECO:0000313" key="5">
    <source>
        <dbReference type="Proteomes" id="UP001208570"/>
    </source>
</evidence>
<dbReference type="InterPro" id="IPR017856">
    <property type="entry name" value="Integrase-like_N"/>
</dbReference>
<dbReference type="InterPro" id="IPR002876">
    <property type="entry name" value="Transcrip_reg_TACO1-like"/>
</dbReference>
<dbReference type="Gene3D" id="1.10.10.200">
    <property type="match status" value="1"/>
</dbReference>